<accession>A0A7Z0RRB5</accession>
<comment type="caution">
    <text evidence="2">The sequence shown here is derived from an EMBL/GenBank/DDBJ whole genome shotgun (WGS) entry which is preliminary data.</text>
</comment>
<dbReference type="RefSeq" id="WP_179924066.1">
    <property type="nucleotide sequence ID" value="NZ_CP128228.1"/>
</dbReference>
<dbReference type="AlphaFoldDB" id="A0A7Z0RRB5"/>
<protein>
    <submittedName>
        <fullName evidence="2">IS3 family transposase</fullName>
    </submittedName>
</protein>
<dbReference type="InterPro" id="IPR001584">
    <property type="entry name" value="Integrase_cat-core"/>
</dbReference>
<dbReference type="GO" id="GO:0015074">
    <property type="term" value="P:DNA integration"/>
    <property type="evidence" value="ECO:0007669"/>
    <property type="project" value="InterPro"/>
</dbReference>
<gene>
    <name evidence="2" type="ORF">HZY93_05875</name>
</gene>
<reference evidence="2 3" key="1">
    <citation type="submission" date="2020-07" db="EMBL/GenBank/DDBJ databases">
        <title>MOT database genomes.</title>
        <authorList>
            <person name="Joseph S."/>
            <person name="Aduse-Opoku J."/>
            <person name="Hashim A."/>
            <person name="Wade W."/>
            <person name="Curtis M."/>
        </authorList>
    </citation>
    <scope>NUCLEOTIDE SEQUENCE [LARGE SCALE GENOMIC DNA]</scope>
    <source>
        <strain evidence="2 3">CCW311</strain>
    </source>
</reference>
<dbReference type="Proteomes" id="UP000563349">
    <property type="component" value="Unassembled WGS sequence"/>
</dbReference>
<proteinExistence type="predicted"/>
<name>A0A7Z0RRB5_9STRE</name>
<keyword evidence="3" id="KW-1185">Reference proteome</keyword>
<sequence length="48" mass="5694">MTGHIEKPLVDKFESLEQLALLTQDYIHWWNHKRRHSTSNNLSSLAFT</sequence>
<evidence type="ECO:0000313" key="3">
    <source>
        <dbReference type="Proteomes" id="UP000563349"/>
    </source>
</evidence>
<organism evidence="2 3">
    <name type="scientific">Streptococcus danieliae</name>
    <dbReference type="NCBI Taxonomy" id="747656"/>
    <lineage>
        <taxon>Bacteria</taxon>
        <taxon>Bacillati</taxon>
        <taxon>Bacillota</taxon>
        <taxon>Bacilli</taxon>
        <taxon>Lactobacillales</taxon>
        <taxon>Streptococcaceae</taxon>
        <taxon>Streptococcus</taxon>
    </lineage>
</organism>
<evidence type="ECO:0000313" key="2">
    <source>
        <dbReference type="EMBL" id="NYS49492.1"/>
    </source>
</evidence>
<dbReference type="EMBL" id="JACBYG010000068">
    <property type="protein sequence ID" value="NYS49492.1"/>
    <property type="molecule type" value="Genomic_DNA"/>
</dbReference>
<feature type="domain" description="Integrase catalytic" evidence="1">
    <location>
        <begin position="12"/>
        <end position="46"/>
    </location>
</feature>
<evidence type="ECO:0000259" key="1">
    <source>
        <dbReference type="Pfam" id="PF13333"/>
    </source>
</evidence>
<dbReference type="Pfam" id="PF13333">
    <property type="entry name" value="rve_2"/>
    <property type="match status" value="1"/>
</dbReference>